<dbReference type="AlphaFoldDB" id="A0A2U2C4L6"/>
<dbReference type="GeneID" id="94367130"/>
<proteinExistence type="predicted"/>
<name>A0A2U2C4L6_9RHOB</name>
<dbReference type="Pfam" id="PF13469">
    <property type="entry name" value="Sulfotransfer_3"/>
    <property type="match status" value="1"/>
</dbReference>
<organism evidence="1 2">
    <name type="scientific">Pararhodobacter marinus</name>
    <dbReference type="NCBI Taxonomy" id="2184063"/>
    <lineage>
        <taxon>Bacteria</taxon>
        <taxon>Pseudomonadati</taxon>
        <taxon>Pseudomonadota</taxon>
        <taxon>Alphaproteobacteria</taxon>
        <taxon>Rhodobacterales</taxon>
        <taxon>Paracoccaceae</taxon>
        <taxon>Pararhodobacter</taxon>
    </lineage>
</organism>
<evidence type="ECO:0000313" key="2">
    <source>
        <dbReference type="Proteomes" id="UP000244940"/>
    </source>
</evidence>
<dbReference type="RefSeq" id="WP_109535064.1">
    <property type="nucleotide sequence ID" value="NZ_QEYD01000015.1"/>
</dbReference>
<evidence type="ECO:0008006" key="3">
    <source>
        <dbReference type="Google" id="ProtNLM"/>
    </source>
</evidence>
<dbReference type="SUPFAM" id="SSF52540">
    <property type="entry name" value="P-loop containing nucleoside triphosphate hydrolases"/>
    <property type="match status" value="1"/>
</dbReference>
<evidence type="ECO:0000313" key="1">
    <source>
        <dbReference type="EMBL" id="PWE26828.1"/>
    </source>
</evidence>
<dbReference type="OrthoDB" id="9800698at2"/>
<comment type="caution">
    <text evidence="1">The sequence shown here is derived from an EMBL/GenBank/DDBJ whole genome shotgun (WGS) entry which is preliminary data.</text>
</comment>
<dbReference type="Proteomes" id="UP000244940">
    <property type="component" value="Unassembled WGS sequence"/>
</dbReference>
<gene>
    <name evidence="1" type="ORF">C4N9_19750</name>
</gene>
<dbReference type="Gene3D" id="3.40.50.300">
    <property type="entry name" value="P-loop containing nucleotide triphosphate hydrolases"/>
    <property type="match status" value="1"/>
</dbReference>
<sequence>MDPFLILGQPRSGTTYLQTLINAHPDAHCRGELFDPWQIDDDGEKTQGLDAVIARDADPAGFLDARLKAPRGLLRRGARCIGAKVLFQHHPALFARYIPDRPGLRLIHVRRENKLAQFASMQQVAKTGQWTAPAGGGAAPKIDAAPFWAASECNRMENEDFLLDAWLATLPNPVLRVTYRGLFARDFETRLQDFLGLTVSGPLTSSLKKQGQNTILDRFASPGPIERYFRETGRADWLGPELAAS</sequence>
<keyword evidence="2" id="KW-1185">Reference proteome</keyword>
<dbReference type="InterPro" id="IPR027417">
    <property type="entry name" value="P-loop_NTPase"/>
</dbReference>
<protein>
    <recommendedName>
        <fullName evidence="3">Sulfotransferase</fullName>
    </recommendedName>
</protein>
<accession>A0A2U2C4L6</accession>
<reference evidence="1 2" key="1">
    <citation type="submission" date="2018-05" db="EMBL/GenBank/DDBJ databases">
        <title>Pararhodobacter marina sp. nov., isolated from deep-sea water of the Indian Ocean.</title>
        <authorList>
            <person name="Lai Q.Sr."/>
            <person name="Liu X."/>
            <person name="Shao Z."/>
        </authorList>
    </citation>
    <scope>NUCLEOTIDE SEQUENCE [LARGE SCALE GENOMIC DNA]</scope>
    <source>
        <strain evidence="1 2">CIC4N-9</strain>
    </source>
</reference>
<dbReference type="EMBL" id="QEYD01000015">
    <property type="protein sequence ID" value="PWE26828.1"/>
    <property type="molecule type" value="Genomic_DNA"/>
</dbReference>